<proteinExistence type="predicted"/>
<keyword evidence="1" id="KW-1133">Transmembrane helix</keyword>
<keyword evidence="3" id="KW-1185">Reference proteome</keyword>
<dbReference type="AlphaFoldDB" id="A0A6A5R1A7"/>
<name>A0A6A5R1A7_AMPQU</name>
<feature type="transmembrane region" description="Helical" evidence="1">
    <location>
        <begin position="20"/>
        <end position="41"/>
    </location>
</feature>
<dbReference type="EMBL" id="ML979132">
    <property type="protein sequence ID" value="KAF1921462.1"/>
    <property type="molecule type" value="Genomic_DNA"/>
</dbReference>
<gene>
    <name evidence="2" type="ORF">BDU57DRAFT_510275</name>
</gene>
<protein>
    <submittedName>
        <fullName evidence="2">Uncharacterized protein</fullName>
    </submittedName>
</protein>
<dbReference type="PANTHER" id="PTHR41390:SF1">
    <property type="entry name" value="NADH-UBIQUINONE OXIDOREDUCTASE 213 KDA SUBUNIT"/>
    <property type="match status" value="1"/>
</dbReference>
<accession>A0A6A5R1A7</accession>
<evidence type="ECO:0000313" key="2">
    <source>
        <dbReference type="EMBL" id="KAF1921462.1"/>
    </source>
</evidence>
<dbReference type="Proteomes" id="UP000800096">
    <property type="component" value="Unassembled WGS sequence"/>
</dbReference>
<sequence length="243" mass="26926">MPKRYDPEQVTKPLVIAQSAASVGGATSVFGLVIGSVYGTLRTETPILFSIVSGAQCFGIGFTFWATRMGLLNHSGLLNQWKVTRGVPLHIRDDLNPTPSDKVRASTIAGAFTGFSLGFLYRGPRNVIPGTIMFTLYGWGGQHGYNFLDKRNSQALQEQADLKASGDWKPKDTLMQRFAKSKWSPMSILTDEQYESILQEGLLKVEADIALIDDKIEEIKKMAMEAEGQRMLKKHQKEPSAKK</sequence>
<evidence type="ECO:0000313" key="3">
    <source>
        <dbReference type="Proteomes" id="UP000800096"/>
    </source>
</evidence>
<dbReference type="PANTHER" id="PTHR41390">
    <property type="entry name" value="CHROMOSOME 7, WHOLE GENOME SHOTGUN SEQUENCE"/>
    <property type="match status" value="1"/>
</dbReference>
<keyword evidence="1" id="KW-0812">Transmembrane</keyword>
<dbReference type="OrthoDB" id="5565730at2759"/>
<keyword evidence="1" id="KW-0472">Membrane</keyword>
<reference evidence="2" key="1">
    <citation type="journal article" date="2020" name="Stud. Mycol.">
        <title>101 Dothideomycetes genomes: a test case for predicting lifestyles and emergence of pathogens.</title>
        <authorList>
            <person name="Haridas S."/>
            <person name="Albert R."/>
            <person name="Binder M."/>
            <person name="Bloem J."/>
            <person name="Labutti K."/>
            <person name="Salamov A."/>
            <person name="Andreopoulos B."/>
            <person name="Baker S."/>
            <person name="Barry K."/>
            <person name="Bills G."/>
            <person name="Bluhm B."/>
            <person name="Cannon C."/>
            <person name="Castanera R."/>
            <person name="Culley D."/>
            <person name="Daum C."/>
            <person name="Ezra D."/>
            <person name="Gonzalez J."/>
            <person name="Henrissat B."/>
            <person name="Kuo A."/>
            <person name="Liang C."/>
            <person name="Lipzen A."/>
            <person name="Lutzoni F."/>
            <person name="Magnuson J."/>
            <person name="Mondo S."/>
            <person name="Nolan M."/>
            <person name="Ohm R."/>
            <person name="Pangilinan J."/>
            <person name="Park H.-J."/>
            <person name="Ramirez L."/>
            <person name="Alfaro M."/>
            <person name="Sun H."/>
            <person name="Tritt A."/>
            <person name="Yoshinaga Y."/>
            <person name="Zwiers L.-H."/>
            <person name="Turgeon B."/>
            <person name="Goodwin S."/>
            <person name="Spatafora J."/>
            <person name="Crous P."/>
            <person name="Grigoriev I."/>
        </authorList>
    </citation>
    <scope>NUCLEOTIDE SEQUENCE</scope>
    <source>
        <strain evidence="2">HMLAC05119</strain>
    </source>
</reference>
<evidence type="ECO:0000256" key="1">
    <source>
        <dbReference type="SAM" id="Phobius"/>
    </source>
</evidence>
<organism evidence="2 3">
    <name type="scientific">Ampelomyces quisqualis</name>
    <name type="common">Powdery mildew agent</name>
    <dbReference type="NCBI Taxonomy" id="50730"/>
    <lineage>
        <taxon>Eukaryota</taxon>
        <taxon>Fungi</taxon>
        <taxon>Dikarya</taxon>
        <taxon>Ascomycota</taxon>
        <taxon>Pezizomycotina</taxon>
        <taxon>Dothideomycetes</taxon>
        <taxon>Pleosporomycetidae</taxon>
        <taxon>Pleosporales</taxon>
        <taxon>Pleosporineae</taxon>
        <taxon>Phaeosphaeriaceae</taxon>
        <taxon>Ampelomyces</taxon>
    </lineage>
</organism>
<feature type="transmembrane region" description="Helical" evidence="1">
    <location>
        <begin position="47"/>
        <end position="66"/>
    </location>
</feature>